<proteinExistence type="inferred from homology"/>
<dbReference type="GO" id="GO:0004150">
    <property type="term" value="F:dihydroneopterin aldolase activity"/>
    <property type="evidence" value="ECO:0007669"/>
    <property type="project" value="UniProtKB-UniRule"/>
</dbReference>
<dbReference type="GO" id="GO:0046654">
    <property type="term" value="P:tetrahydrofolate biosynthetic process"/>
    <property type="evidence" value="ECO:0007669"/>
    <property type="project" value="UniProtKB-UniRule"/>
</dbReference>
<feature type="domain" description="Dihydroneopterin aldolase/epimerase" evidence="9">
    <location>
        <begin position="67"/>
        <end position="179"/>
    </location>
</feature>
<comment type="catalytic activity">
    <reaction evidence="1 8">
        <text>7,8-dihydroneopterin = 6-hydroxymethyl-7,8-dihydropterin + glycolaldehyde</text>
        <dbReference type="Rhea" id="RHEA:10540"/>
        <dbReference type="ChEBI" id="CHEBI:17001"/>
        <dbReference type="ChEBI" id="CHEBI:17071"/>
        <dbReference type="ChEBI" id="CHEBI:44841"/>
        <dbReference type="EC" id="4.1.2.25"/>
    </reaction>
</comment>
<dbReference type="CDD" id="cd00534">
    <property type="entry name" value="DHNA_DHNTPE"/>
    <property type="match status" value="1"/>
</dbReference>
<evidence type="ECO:0000256" key="3">
    <source>
        <dbReference type="ARBA" id="ARBA00005708"/>
    </source>
</evidence>
<sequence>MTTQMVSAAARIRPHLSLARIAFSSPGSLPLYVRELGTPSTAVYSCNCPSLRFYQNNSSAVPGGDWIHLNGMRFHGRHGVLTEETRLGQTFVVDVRLQVDTERAGVSDELEDTVNYAAVYGSIRGVVEGPPCKLLEAVAHRACNLVLADHAAVREMVLSIRKLSIPGVPSLVDSVVLFILSSLPALAVSSTGGLVTSWW</sequence>
<dbReference type="Proteomes" id="UP001054857">
    <property type="component" value="Unassembled WGS sequence"/>
</dbReference>
<dbReference type="InterPro" id="IPR006157">
    <property type="entry name" value="FolB_dom"/>
</dbReference>
<comment type="function">
    <text evidence="8">Catalyzes the conversion of 7,8-dihydroneopterin to 6-hydroxymethyl-7,8-dihydropterin.</text>
</comment>
<accession>A0AAD3E370</accession>
<dbReference type="PANTHER" id="PTHR42844">
    <property type="entry name" value="DIHYDRONEOPTERIN ALDOLASE 1-RELATED"/>
    <property type="match status" value="1"/>
</dbReference>
<evidence type="ECO:0000256" key="2">
    <source>
        <dbReference type="ARBA" id="ARBA00005013"/>
    </source>
</evidence>
<comment type="caution">
    <text evidence="10">The sequence shown here is derived from an EMBL/GenBank/DDBJ whole genome shotgun (WGS) entry which is preliminary data.</text>
</comment>
<protein>
    <recommendedName>
        <fullName evidence="8">7,8-dihydroneopterin aldolase</fullName>
        <ecNumber evidence="8">4.1.2.25</ecNumber>
    </recommendedName>
</protein>
<evidence type="ECO:0000256" key="7">
    <source>
        <dbReference type="ARBA" id="ARBA00063311"/>
    </source>
</evidence>
<name>A0AAD3E370_9CHLO</name>
<dbReference type="Pfam" id="PF02152">
    <property type="entry name" value="FolB"/>
    <property type="match status" value="1"/>
</dbReference>
<evidence type="ECO:0000256" key="4">
    <source>
        <dbReference type="ARBA" id="ARBA00022909"/>
    </source>
</evidence>
<dbReference type="NCBIfam" id="TIGR00526">
    <property type="entry name" value="folB_dom"/>
    <property type="match status" value="1"/>
</dbReference>
<gene>
    <name evidence="10" type="ORF">Agub_g15523</name>
</gene>
<comment type="subunit">
    <text evidence="7">Homooctamer. Forms a hollow cylinder assembled from two ring-shaped tetramers.</text>
</comment>
<dbReference type="AlphaFoldDB" id="A0AAD3E370"/>
<comment type="function">
    <text evidence="6">Catalyzes the conversion of 7,8-dihydroneopterin into 6-hydroxymethyl-7,8-dihydropterin, a biosynthetic precursor of the vitamin tetrahydrofolate. Can use L-threo-dihydroneopterin and D-erythro-dihydroneopterin as substrates for the formation of 6-hydroxymethyldihydropterin, but it can also catalyze the epimerization of carbon 2' of dihydroneopterin and dihydromonapterin.</text>
</comment>
<dbReference type="EC" id="4.1.2.25" evidence="8"/>
<dbReference type="PANTHER" id="PTHR42844:SF1">
    <property type="entry name" value="DIHYDRONEOPTERIN ALDOLASE 1-RELATED"/>
    <property type="match status" value="1"/>
</dbReference>
<dbReference type="NCBIfam" id="TIGR00525">
    <property type="entry name" value="folB"/>
    <property type="match status" value="1"/>
</dbReference>
<dbReference type="GO" id="GO:0005737">
    <property type="term" value="C:cytoplasm"/>
    <property type="evidence" value="ECO:0007669"/>
    <property type="project" value="TreeGrafter"/>
</dbReference>
<dbReference type="Gene3D" id="3.30.1130.10">
    <property type="match status" value="1"/>
</dbReference>
<dbReference type="FunFam" id="3.30.1130.10:FF:000003">
    <property type="entry name" value="7,8-dihydroneopterin aldolase"/>
    <property type="match status" value="1"/>
</dbReference>
<evidence type="ECO:0000256" key="1">
    <source>
        <dbReference type="ARBA" id="ARBA00001353"/>
    </source>
</evidence>
<keyword evidence="11" id="KW-1185">Reference proteome</keyword>
<evidence type="ECO:0000256" key="6">
    <source>
        <dbReference type="ARBA" id="ARBA00055579"/>
    </source>
</evidence>
<evidence type="ECO:0000259" key="9">
    <source>
        <dbReference type="SMART" id="SM00905"/>
    </source>
</evidence>
<dbReference type="SUPFAM" id="SSF55620">
    <property type="entry name" value="Tetrahydrobiopterin biosynthesis enzymes-like"/>
    <property type="match status" value="1"/>
</dbReference>
<dbReference type="InterPro" id="IPR043133">
    <property type="entry name" value="GTP-CH-I_C/QueF"/>
</dbReference>
<evidence type="ECO:0000313" key="10">
    <source>
        <dbReference type="EMBL" id="GFR52890.1"/>
    </source>
</evidence>
<evidence type="ECO:0000256" key="5">
    <source>
        <dbReference type="ARBA" id="ARBA00023239"/>
    </source>
</evidence>
<evidence type="ECO:0000256" key="8">
    <source>
        <dbReference type="RuleBase" id="RU362079"/>
    </source>
</evidence>
<comment type="pathway">
    <text evidence="2 8">Cofactor biosynthesis; tetrahydrofolate biosynthesis; 2-amino-4-hydroxy-6-hydroxymethyl-7,8-dihydropteridine diphosphate from 7,8-dihydroneopterin triphosphate: step 3/4.</text>
</comment>
<dbReference type="EMBL" id="BMAR01000074">
    <property type="protein sequence ID" value="GFR52890.1"/>
    <property type="molecule type" value="Genomic_DNA"/>
</dbReference>
<dbReference type="GO" id="GO:0046656">
    <property type="term" value="P:folic acid biosynthetic process"/>
    <property type="evidence" value="ECO:0007669"/>
    <property type="project" value="UniProtKB-UniRule"/>
</dbReference>
<evidence type="ECO:0000313" key="11">
    <source>
        <dbReference type="Proteomes" id="UP001054857"/>
    </source>
</evidence>
<comment type="similarity">
    <text evidence="3 8">Belongs to the DHNA family.</text>
</comment>
<keyword evidence="4 8" id="KW-0289">Folate biosynthesis</keyword>
<dbReference type="SMART" id="SM00905">
    <property type="entry name" value="FolB"/>
    <property type="match status" value="1"/>
</dbReference>
<keyword evidence="5 8" id="KW-0456">Lyase</keyword>
<organism evidence="10 11">
    <name type="scientific">Astrephomene gubernaculifera</name>
    <dbReference type="NCBI Taxonomy" id="47775"/>
    <lineage>
        <taxon>Eukaryota</taxon>
        <taxon>Viridiplantae</taxon>
        <taxon>Chlorophyta</taxon>
        <taxon>core chlorophytes</taxon>
        <taxon>Chlorophyceae</taxon>
        <taxon>CS clade</taxon>
        <taxon>Chlamydomonadales</taxon>
        <taxon>Astrephomenaceae</taxon>
        <taxon>Astrephomene</taxon>
    </lineage>
</organism>
<reference evidence="10 11" key="1">
    <citation type="journal article" date="2021" name="Sci. Rep.">
        <title>Genome sequencing of the multicellular alga Astrephomene provides insights into convergent evolution of germ-soma differentiation.</title>
        <authorList>
            <person name="Yamashita S."/>
            <person name="Yamamoto K."/>
            <person name="Matsuzaki R."/>
            <person name="Suzuki S."/>
            <person name="Yamaguchi H."/>
            <person name="Hirooka S."/>
            <person name="Minakuchi Y."/>
            <person name="Miyagishima S."/>
            <person name="Kawachi M."/>
            <person name="Toyoda A."/>
            <person name="Nozaki H."/>
        </authorList>
    </citation>
    <scope>NUCLEOTIDE SEQUENCE [LARGE SCALE GENOMIC DNA]</scope>
    <source>
        <strain evidence="10 11">NIES-4017</strain>
    </source>
</reference>
<dbReference type="InterPro" id="IPR006156">
    <property type="entry name" value="Dihydroneopterin_aldolase"/>
</dbReference>